<dbReference type="InterPro" id="IPR000387">
    <property type="entry name" value="Tyr_Pase_dom"/>
</dbReference>
<comment type="pathway">
    <text evidence="2">Lipid metabolism.</text>
</comment>
<keyword evidence="6" id="KW-0443">Lipid metabolism</keyword>
<dbReference type="InterPro" id="IPR000340">
    <property type="entry name" value="Dual-sp_phosphatase_cat-dom"/>
</dbReference>
<dbReference type="FunFam" id="3.90.190.10:FF:000060">
    <property type="entry name" value="Phosphatidylglycerophosphatase and protein-tyrosine phosphatase 1"/>
    <property type="match status" value="1"/>
</dbReference>
<evidence type="ECO:0000256" key="4">
    <source>
        <dbReference type="ARBA" id="ARBA00022801"/>
    </source>
</evidence>
<name>A0ABD6EJ69_9BILA</name>
<dbReference type="Proteomes" id="UP001608902">
    <property type="component" value="Unassembled WGS sequence"/>
</dbReference>
<reference evidence="20 21" key="1">
    <citation type="submission" date="2024-08" db="EMBL/GenBank/DDBJ databases">
        <title>Gnathostoma spinigerum genome.</title>
        <authorList>
            <person name="Gonzalez-Bertolin B."/>
            <person name="Monzon S."/>
            <person name="Zaballos A."/>
            <person name="Jimenez P."/>
            <person name="Dekumyoy P."/>
            <person name="Varona S."/>
            <person name="Cuesta I."/>
            <person name="Sumanam S."/>
            <person name="Adisakwattana P."/>
            <person name="Gasser R.B."/>
            <person name="Hernandez-Gonzalez A."/>
            <person name="Young N.D."/>
            <person name="Perteguer M.J."/>
        </authorList>
    </citation>
    <scope>NUCLEOTIDE SEQUENCE [LARGE SCALE GENOMIC DNA]</scope>
    <source>
        <strain evidence="20">AL3</strain>
        <tissue evidence="20">Liver</tissue>
    </source>
</reference>
<dbReference type="InterPro" id="IPR044596">
    <property type="entry name" value="PTPMT1-like"/>
</dbReference>
<evidence type="ECO:0000256" key="1">
    <source>
        <dbReference type="ARBA" id="ARBA00004370"/>
    </source>
</evidence>
<evidence type="ECO:0000256" key="17">
    <source>
        <dbReference type="ARBA" id="ARBA00069309"/>
    </source>
</evidence>
<organism evidence="20 21">
    <name type="scientific">Gnathostoma spinigerum</name>
    <dbReference type="NCBI Taxonomy" id="75299"/>
    <lineage>
        <taxon>Eukaryota</taxon>
        <taxon>Metazoa</taxon>
        <taxon>Ecdysozoa</taxon>
        <taxon>Nematoda</taxon>
        <taxon>Chromadorea</taxon>
        <taxon>Rhabditida</taxon>
        <taxon>Spirurina</taxon>
        <taxon>Gnathostomatomorpha</taxon>
        <taxon>Gnathostomatoidea</taxon>
        <taxon>Gnathostomatidae</taxon>
        <taxon>Gnathostoma</taxon>
    </lineage>
</organism>
<evidence type="ECO:0000256" key="12">
    <source>
        <dbReference type="ARBA" id="ARBA00050944"/>
    </source>
</evidence>
<dbReference type="PROSITE" id="PS50054">
    <property type="entry name" value="TYR_PHOSPHATASE_DUAL"/>
    <property type="match status" value="1"/>
</dbReference>
<dbReference type="InterPro" id="IPR016130">
    <property type="entry name" value="Tyr_Pase_AS"/>
</dbReference>
<keyword evidence="21" id="KW-1185">Reference proteome</keyword>
<dbReference type="InterPro" id="IPR029021">
    <property type="entry name" value="Prot-tyrosine_phosphatase-like"/>
</dbReference>
<comment type="catalytic activity">
    <reaction evidence="16">
        <text>1,2-dioctanoyl-sn-glycero-3-phospho-(1D-myo-inositol-5-phosphate) + H2O = 1,2-dioctanoyl-sn-glycero-3-phospho-(1D-myo-inositol) + phosphate</text>
        <dbReference type="Rhea" id="RHEA:42308"/>
        <dbReference type="ChEBI" id="CHEBI:15377"/>
        <dbReference type="ChEBI" id="CHEBI:43474"/>
        <dbReference type="ChEBI" id="CHEBI:65221"/>
        <dbReference type="ChEBI" id="CHEBI:78911"/>
    </reaction>
    <physiologicalReaction direction="left-to-right" evidence="16">
        <dbReference type="Rhea" id="RHEA:42309"/>
    </physiologicalReaction>
</comment>
<dbReference type="GO" id="GO:0005737">
    <property type="term" value="C:cytoplasm"/>
    <property type="evidence" value="ECO:0007669"/>
    <property type="project" value="UniProtKB-ARBA"/>
</dbReference>
<evidence type="ECO:0000256" key="13">
    <source>
        <dbReference type="ARBA" id="ARBA00051818"/>
    </source>
</evidence>
<sequence length="201" mass="23475">MFSFLAFYPSLGYNLLRNYLQPVKWAWYNRIDDSVLLGALPFHSMIDELIEKENVGGVVCCTEDFETKAGWKAVRPEDWQKRGIAFYSVPMRDFTGTTSRPELHRAVGFINTVAASGKSVYVHCKAGRTRSTTVVVCYLMQKHNWLPNVAYEHIKLRRPNALLRNAHWRSVNEYRRFLDHEIKLRSTKATMFRCLHSRRES</sequence>
<evidence type="ECO:0000256" key="7">
    <source>
        <dbReference type="ARBA" id="ARBA00023136"/>
    </source>
</evidence>
<proteinExistence type="predicted"/>
<evidence type="ECO:0000259" key="19">
    <source>
        <dbReference type="PROSITE" id="PS50056"/>
    </source>
</evidence>
<evidence type="ECO:0000256" key="2">
    <source>
        <dbReference type="ARBA" id="ARBA00005189"/>
    </source>
</evidence>
<comment type="catalytic activity">
    <reaction evidence="15">
        <text>1,2-di-(9Z-octadecenoyl)-sn-glycero-3-phospho-(1'-sn-glycerol-3'-phosphate) + H2O = 1,2-di-(9Z-octadecenoyl)-sn-glycero-3-phospho-(1'-sn-glycerol) + phosphate</text>
        <dbReference type="Rhea" id="RHEA:42304"/>
        <dbReference type="ChEBI" id="CHEBI:15377"/>
        <dbReference type="ChEBI" id="CHEBI:43474"/>
        <dbReference type="ChEBI" id="CHEBI:75163"/>
        <dbReference type="ChEBI" id="CHEBI:78907"/>
    </reaction>
    <physiologicalReaction direction="left-to-right" evidence="15">
        <dbReference type="Rhea" id="RHEA:42305"/>
    </physiologicalReaction>
</comment>
<dbReference type="CDD" id="cd14524">
    <property type="entry name" value="PTPMT1"/>
    <property type="match status" value="1"/>
</dbReference>
<keyword evidence="4" id="KW-0378">Hydrolase</keyword>
<dbReference type="Pfam" id="PF00782">
    <property type="entry name" value="DSPc"/>
    <property type="match status" value="1"/>
</dbReference>
<protein>
    <recommendedName>
        <fullName evidence="17">Phosphatidylglycerophosphatase and protein-tyrosine phosphatase 1</fullName>
        <ecNumber evidence="11">3.1.3.27</ecNumber>
    </recommendedName>
</protein>
<dbReference type="InterPro" id="IPR020422">
    <property type="entry name" value="TYR_PHOSPHATASE_DUAL_dom"/>
</dbReference>
<evidence type="ECO:0000256" key="5">
    <source>
        <dbReference type="ARBA" id="ARBA00022912"/>
    </source>
</evidence>
<keyword evidence="3" id="KW-0444">Lipid biosynthesis</keyword>
<keyword evidence="9" id="KW-1208">Phospholipid metabolism</keyword>
<evidence type="ECO:0000256" key="14">
    <source>
        <dbReference type="ARBA" id="ARBA00052505"/>
    </source>
</evidence>
<comment type="pathway">
    <text evidence="10">Phospholipid metabolism; phosphatidylglycerol biosynthesis; phosphatidylglycerol from CDP-diacylglycerol: step 2/2.</text>
</comment>
<keyword evidence="8" id="KW-0594">Phospholipid biosynthesis</keyword>
<dbReference type="GO" id="GO:0016020">
    <property type="term" value="C:membrane"/>
    <property type="evidence" value="ECO:0007669"/>
    <property type="project" value="UniProtKB-SubCell"/>
</dbReference>
<dbReference type="EC" id="3.1.3.27" evidence="11"/>
<evidence type="ECO:0000313" key="21">
    <source>
        <dbReference type="Proteomes" id="UP001608902"/>
    </source>
</evidence>
<keyword evidence="5" id="KW-0904">Protein phosphatase</keyword>
<dbReference type="PANTHER" id="PTHR46274">
    <property type="entry name" value="PHOSPHATIDYLINOSITOL PHOSPHATASE"/>
    <property type="match status" value="1"/>
</dbReference>
<dbReference type="GO" id="GO:0004721">
    <property type="term" value="F:phosphoprotein phosphatase activity"/>
    <property type="evidence" value="ECO:0007669"/>
    <property type="project" value="UniProtKB-KW"/>
</dbReference>
<evidence type="ECO:0000256" key="10">
    <source>
        <dbReference type="ARBA" id="ARBA00024192"/>
    </source>
</evidence>
<evidence type="ECO:0000256" key="8">
    <source>
        <dbReference type="ARBA" id="ARBA00023209"/>
    </source>
</evidence>
<dbReference type="GO" id="GO:0008654">
    <property type="term" value="P:phospholipid biosynthetic process"/>
    <property type="evidence" value="ECO:0007669"/>
    <property type="project" value="UniProtKB-KW"/>
</dbReference>
<evidence type="ECO:0000256" key="11">
    <source>
        <dbReference type="ARBA" id="ARBA00024224"/>
    </source>
</evidence>
<dbReference type="SMART" id="SM00195">
    <property type="entry name" value="DSPc"/>
    <property type="match status" value="1"/>
</dbReference>
<dbReference type="PANTHER" id="PTHR46274:SF6">
    <property type="entry name" value="TYR_PHOSPHATASE_2 DOMAIN-CONTAINING PROTEIN"/>
    <property type="match status" value="1"/>
</dbReference>
<gene>
    <name evidence="20" type="ORF">AB6A40_005966</name>
</gene>
<evidence type="ECO:0000313" key="20">
    <source>
        <dbReference type="EMBL" id="MFH4979257.1"/>
    </source>
</evidence>
<feature type="domain" description="Tyrosine-protein phosphatase" evidence="18">
    <location>
        <begin position="27"/>
        <end position="180"/>
    </location>
</feature>
<evidence type="ECO:0000256" key="9">
    <source>
        <dbReference type="ARBA" id="ARBA00023264"/>
    </source>
</evidence>
<dbReference type="PROSITE" id="PS00383">
    <property type="entry name" value="TYR_PHOSPHATASE_1"/>
    <property type="match status" value="1"/>
</dbReference>
<comment type="catalytic activity">
    <reaction evidence="12">
        <text>a 1,2-diacyl-sn-glycero-3-phospho-(1'-sn-glycero-3'-phosphate) + H2O = a 1,2-diacyl-sn-glycero-3-phospho-(1'-sn-glycerol) + phosphate</text>
        <dbReference type="Rhea" id="RHEA:33751"/>
        <dbReference type="ChEBI" id="CHEBI:15377"/>
        <dbReference type="ChEBI" id="CHEBI:43474"/>
        <dbReference type="ChEBI" id="CHEBI:60110"/>
        <dbReference type="ChEBI" id="CHEBI:64716"/>
        <dbReference type="EC" id="3.1.3.27"/>
    </reaction>
    <physiologicalReaction direction="left-to-right" evidence="12">
        <dbReference type="Rhea" id="RHEA:33752"/>
    </physiologicalReaction>
</comment>
<evidence type="ECO:0000256" key="3">
    <source>
        <dbReference type="ARBA" id="ARBA00022516"/>
    </source>
</evidence>
<feature type="domain" description="Tyrosine specific protein phosphatases" evidence="19">
    <location>
        <begin position="104"/>
        <end position="169"/>
    </location>
</feature>
<comment type="catalytic activity">
    <reaction evidence="14">
        <text>1,2-dibutyryl-sn-glycero-3-phospho-(1D-myo-inositol-5-phosphate) + H2O = 1,2-dibutyryl-sn-glycero-3-phospho-(1D-myo-inositol) + phosphate</text>
        <dbReference type="Rhea" id="RHEA:42584"/>
        <dbReference type="ChEBI" id="CHEBI:15377"/>
        <dbReference type="ChEBI" id="CHEBI:43474"/>
        <dbReference type="ChEBI" id="CHEBI:82605"/>
        <dbReference type="ChEBI" id="CHEBI:82606"/>
    </reaction>
    <physiologicalReaction direction="left-to-right" evidence="14">
        <dbReference type="Rhea" id="RHEA:42585"/>
    </physiologicalReaction>
</comment>
<accession>A0ABD6EJ69</accession>
<keyword evidence="7" id="KW-0472">Membrane</keyword>
<evidence type="ECO:0000256" key="16">
    <source>
        <dbReference type="ARBA" id="ARBA00052780"/>
    </source>
</evidence>
<dbReference type="EMBL" id="JBGFUD010003997">
    <property type="protein sequence ID" value="MFH4979257.1"/>
    <property type="molecule type" value="Genomic_DNA"/>
</dbReference>
<evidence type="ECO:0000256" key="6">
    <source>
        <dbReference type="ARBA" id="ARBA00023098"/>
    </source>
</evidence>
<dbReference type="AlphaFoldDB" id="A0ABD6EJ69"/>
<comment type="caution">
    <text evidence="20">The sequence shown here is derived from an EMBL/GenBank/DDBJ whole genome shotgun (WGS) entry which is preliminary data.</text>
</comment>
<comment type="subcellular location">
    <subcellularLocation>
        <location evidence="1">Membrane</location>
    </subcellularLocation>
</comment>
<dbReference type="GO" id="GO:0008962">
    <property type="term" value="F:phosphatidylglycerophosphatase activity"/>
    <property type="evidence" value="ECO:0007669"/>
    <property type="project" value="UniProtKB-EC"/>
</dbReference>
<evidence type="ECO:0000256" key="15">
    <source>
        <dbReference type="ARBA" id="ARBA00052632"/>
    </source>
</evidence>
<dbReference type="PROSITE" id="PS50056">
    <property type="entry name" value="TYR_PHOSPHATASE_2"/>
    <property type="match status" value="1"/>
</dbReference>
<dbReference type="Gene3D" id="3.90.190.10">
    <property type="entry name" value="Protein tyrosine phosphatase superfamily"/>
    <property type="match status" value="1"/>
</dbReference>
<evidence type="ECO:0000259" key="18">
    <source>
        <dbReference type="PROSITE" id="PS50054"/>
    </source>
</evidence>
<dbReference type="SUPFAM" id="SSF52799">
    <property type="entry name" value="(Phosphotyrosine protein) phosphatases II"/>
    <property type="match status" value="1"/>
</dbReference>
<comment type="catalytic activity">
    <reaction evidence="13">
        <text>a 1-acyl-2-hexanoyl-sn-glycero-3-phospho-(1D-myo-inositol-5-phosphate) + H2O = a 1-acyl-2-hexanoyl-sn-glycero-3-phospho-(1D-myo-inositol) + phosphate</text>
        <dbReference type="Rhea" id="RHEA:42320"/>
        <dbReference type="ChEBI" id="CHEBI:15377"/>
        <dbReference type="ChEBI" id="CHEBI:43474"/>
        <dbReference type="ChEBI" id="CHEBI:78930"/>
        <dbReference type="ChEBI" id="CHEBI:78931"/>
    </reaction>
    <physiologicalReaction direction="left-to-right" evidence="13">
        <dbReference type="Rhea" id="RHEA:42321"/>
    </physiologicalReaction>
</comment>